<sequence>MIGIAFQAILKEELDQRRLTILGITLIISIGLMFLPTGIFQDLPSILQYICSNGLLVGTIIVILLEQLWKTNNKST</sequence>
<dbReference type="AlphaFoldDB" id="A0A3Q9RLW2"/>
<protein>
    <submittedName>
        <fullName evidence="2">Xanthine permease</fullName>
    </submittedName>
</protein>
<keyword evidence="1" id="KW-1133">Transmembrane helix</keyword>
<feature type="transmembrane region" description="Helical" evidence="1">
    <location>
        <begin position="46"/>
        <end position="65"/>
    </location>
</feature>
<accession>A0A3Q9RLW2</accession>
<feature type="transmembrane region" description="Helical" evidence="1">
    <location>
        <begin position="21"/>
        <end position="40"/>
    </location>
</feature>
<evidence type="ECO:0000313" key="3">
    <source>
        <dbReference type="Proteomes" id="UP000283095"/>
    </source>
</evidence>
<name>A0A3Q9RLW2_9BACI</name>
<keyword evidence="1" id="KW-0472">Membrane</keyword>
<dbReference type="KEGG" id="pasa:BAOM_2019"/>
<keyword evidence="1" id="KW-0812">Transmembrane</keyword>
<proteinExistence type="predicted"/>
<dbReference type="Proteomes" id="UP000283095">
    <property type="component" value="Chromosome"/>
</dbReference>
<evidence type="ECO:0000313" key="2">
    <source>
        <dbReference type="EMBL" id="AZV42628.1"/>
    </source>
</evidence>
<dbReference type="NCBIfam" id="NF037981">
    <property type="entry name" value="NCS2_1"/>
    <property type="match status" value="1"/>
</dbReference>
<dbReference type="EMBL" id="CP026095">
    <property type="protein sequence ID" value="AZV42628.1"/>
    <property type="molecule type" value="Genomic_DNA"/>
</dbReference>
<gene>
    <name evidence="2" type="ORF">BAOM_2019</name>
</gene>
<reference evidence="2 3" key="1">
    <citation type="submission" date="2018-01" db="EMBL/GenBank/DDBJ databases">
        <title>Bacillus asahii Genome sequencing and assembly.</title>
        <authorList>
            <person name="Jiang H."/>
            <person name="Feng Y."/>
            <person name="Zhao F."/>
            <person name="Lin X."/>
        </authorList>
    </citation>
    <scope>NUCLEOTIDE SEQUENCE [LARGE SCALE GENOMIC DNA]</scope>
    <source>
        <strain evidence="2 3">OM18</strain>
    </source>
</reference>
<evidence type="ECO:0000256" key="1">
    <source>
        <dbReference type="SAM" id="Phobius"/>
    </source>
</evidence>
<organism evidence="2 3">
    <name type="scientific">Peribacillus asahii</name>
    <dbReference type="NCBI Taxonomy" id="228899"/>
    <lineage>
        <taxon>Bacteria</taxon>
        <taxon>Bacillati</taxon>
        <taxon>Bacillota</taxon>
        <taxon>Bacilli</taxon>
        <taxon>Bacillales</taxon>
        <taxon>Bacillaceae</taxon>
        <taxon>Peribacillus</taxon>
    </lineage>
</organism>